<keyword evidence="2" id="KW-1185">Reference proteome</keyword>
<evidence type="ECO:0000313" key="2">
    <source>
        <dbReference type="Proteomes" id="UP001141806"/>
    </source>
</evidence>
<dbReference type="Proteomes" id="UP001141806">
    <property type="component" value="Unassembled WGS sequence"/>
</dbReference>
<sequence>MPTSRHPLSSFPASRVLSSNCITCLNPTSKPSPLPYLLSRRAPSAPPSAIRTANNQQTLYRDTRRIFQKSNEIFNIVISYIYRDVEFGIVVGVRVGGANKEKMGNGRVSFSATFDVVLLGLILNSSALHCNGGITSSFVRVSSPSVDMPFDYDPILIGDGNEFLEGLKARFHQDSLVKLEGNNV</sequence>
<accession>A0A9Q0H3E8</accession>
<reference evidence="1" key="1">
    <citation type="journal article" date="2023" name="Plant J.">
        <title>The genome of the king protea, Protea cynaroides.</title>
        <authorList>
            <person name="Chang J."/>
            <person name="Duong T.A."/>
            <person name="Schoeman C."/>
            <person name="Ma X."/>
            <person name="Roodt D."/>
            <person name="Barker N."/>
            <person name="Li Z."/>
            <person name="Van de Peer Y."/>
            <person name="Mizrachi E."/>
        </authorList>
    </citation>
    <scope>NUCLEOTIDE SEQUENCE</scope>
    <source>
        <tissue evidence="1">Young leaves</tissue>
    </source>
</reference>
<evidence type="ECO:0000313" key="1">
    <source>
        <dbReference type="EMBL" id="KAJ4958888.1"/>
    </source>
</evidence>
<dbReference type="AlphaFoldDB" id="A0A9Q0H3E8"/>
<protein>
    <submittedName>
        <fullName evidence="1">Uncharacterized protein</fullName>
    </submittedName>
</protein>
<dbReference type="EMBL" id="JAMYWD010000010">
    <property type="protein sequence ID" value="KAJ4958888.1"/>
    <property type="molecule type" value="Genomic_DNA"/>
</dbReference>
<proteinExistence type="predicted"/>
<gene>
    <name evidence="1" type="ORF">NE237_025999</name>
</gene>
<name>A0A9Q0H3E8_9MAGN</name>
<organism evidence="1 2">
    <name type="scientific">Protea cynaroides</name>
    <dbReference type="NCBI Taxonomy" id="273540"/>
    <lineage>
        <taxon>Eukaryota</taxon>
        <taxon>Viridiplantae</taxon>
        <taxon>Streptophyta</taxon>
        <taxon>Embryophyta</taxon>
        <taxon>Tracheophyta</taxon>
        <taxon>Spermatophyta</taxon>
        <taxon>Magnoliopsida</taxon>
        <taxon>Proteales</taxon>
        <taxon>Proteaceae</taxon>
        <taxon>Protea</taxon>
    </lineage>
</organism>
<comment type="caution">
    <text evidence="1">The sequence shown here is derived from an EMBL/GenBank/DDBJ whole genome shotgun (WGS) entry which is preliminary data.</text>
</comment>